<name>A0ABQ3DFV6_9ACTN</name>
<gene>
    <name evidence="1" type="ORF">GCM10010346_01920</name>
</gene>
<evidence type="ECO:0000313" key="1">
    <source>
        <dbReference type="EMBL" id="GHA83206.1"/>
    </source>
</evidence>
<proteinExistence type="predicted"/>
<sequence>MTSPVRNGHPWFRKVTRRDGRLCNTVDCWEQAAVLAPKDVTLRLVEAVHLDASGLVAVCPDCARVRANAGTHARTTANAAALAAAQLSLFST</sequence>
<keyword evidence="2" id="KW-1185">Reference proteome</keyword>
<evidence type="ECO:0008006" key="3">
    <source>
        <dbReference type="Google" id="ProtNLM"/>
    </source>
</evidence>
<reference evidence="2" key="1">
    <citation type="journal article" date="2019" name="Int. J. Syst. Evol. Microbiol.">
        <title>The Global Catalogue of Microorganisms (GCM) 10K type strain sequencing project: providing services to taxonomists for standard genome sequencing and annotation.</title>
        <authorList>
            <consortium name="The Broad Institute Genomics Platform"/>
            <consortium name="The Broad Institute Genome Sequencing Center for Infectious Disease"/>
            <person name="Wu L."/>
            <person name="Ma J."/>
        </authorList>
    </citation>
    <scope>NUCLEOTIDE SEQUENCE [LARGE SCALE GENOMIC DNA]</scope>
    <source>
        <strain evidence="2">JCM 4737</strain>
    </source>
</reference>
<dbReference type="Proteomes" id="UP000599437">
    <property type="component" value="Unassembled WGS sequence"/>
</dbReference>
<dbReference type="EMBL" id="BMVO01000001">
    <property type="protein sequence ID" value="GHA83206.1"/>
    <property type="molecule type" value="Genomic_DNA"/>
</dbReference>
<evidence type="ECO:0000313" key="2">
    <source>
        <dbReference type="Proteomes" id="UP000599437"/>
    </source>
</evidence>
<dbReference type="RefSeq" id="WP_138898440.1">
    <property type="nucleotide sequence ID" value="NZ_BMVO01000001.1"/>
</dbReference>
<accession>A0ABQ3DFV6</accession>
<organism evidence="1 2">
    <name type="scientific">Streptomyces chryseus</name>
    <dbReference type="NCBI Taxonomy" id="68186"/>
    <lineage>
        <taxon>Bacteria</taxon>
        <taxon>Bacillati</taxon>
        <taxon>Actinomycetota</taxon>
        <taxon>Actinomycetes</taxon>
        <taxon>Kitasatosporales</taxon>
        <taxon>Streptomycetaceae</taxon>
        <taxon>Streptomyces</taxon>
    </lineage>
</organism>
<comment type="caution">
    <text evidence="1">The sequence shown here is derived from an EMBL/GenBank/DDBJ whole genome shotgun (WGS) entry which is preliminary data.</text>
</comment>
<protein>
    <recommendedName>
        <fullName evidence="3">HNH endonuclease</fullName>
    </recommendedName>
</protein>